<evidence type="ECO:0000313" key="2">
    <source>
        <dbReference type="Proteomes" id="UP001472677"/>
    </source>
</evidence>
<reference evidence="1 2" key="1">
    <citation type="journal article" date="2024" name="G3 (Bethesda)">
        <title>Genome assembly of Hibiscus sabdariffa L. provides insights into metabolisms of medicinal natural products.</title>
        <authorList>
            <person name="Kim T."/>
        </authorList>
    </citation>
    <scope>NUCLEOTIDE SEQUENCE [LARGE SCALE GENOMIC DNA]</scope>
    <source>
        <strain evidence="1">TK-2024</strain>
        <tissue evidence="1">Old leaves</tissue>
    </source>
</reference>
<evidence type="ECO:0000313" key="1">
    <source>
        <dbReference type="EMBL" id="KAK8600148.1"/>
    </source>
</evidence>
<keyword evidence="2" id="KW-1185">Reference proteome</keyword>
<accession>A0ABR2GB66</accession>
<sequence>MASGGRVRAQPEGKMKPKYLDAEVEGGEHAHKCGVDPKFTRFMLSVNGRGRGSVADIWHGCVVHLAMQGSLPFAHRAFY</sequence>
<organism evidence="1 2">
    <name type="scientific">Hibiscus sabdariffa</name>
    <name type="common">roselle</name>
    <dbReference type="NCBI Taxonomy" id="183260"/>
    <lineage>
        <taxon>Eukaryota</taxon>
        <taxon>Viridiplantae</taxon>
        <taxon>Streptophyta</taxon>
        <taxon>Embryophyta</taxon>
        <taxon>Tracheophyta</taxon>
        <taxon>Spermatophyta</taxon>
        <taxon>Magnoliopsida</taxon>
        <taxon>eudicotyledons</taxon>
        <taxon>Gunneridae</taxon>
        <taxon>Pentapetalae</taxon>
        <taxon>rosids</taxon>
        <taxon>malvids</taxon>
        <taxon>Malvales</taxon>
        <taxon>Malvaceae</taxon>
        <taxon>Malvoideae</taxon>
        <taxon>Hibiscus</taxon>
    </lineage>
</organism>
<proteinExistence type="predicted"/>
<protein>
    <submittedName>
        <fullName evidence="1">Uncharacterized protein</fullName>
    </submittedName>
</protein>
<name>A0ABR2GB66_9ROSI</name>
<gene>
    <name evidence="1" type="ORF">V6N12_050006</name>
</gene>
<dbReference type="EMBL" id="JBBPBM010000001">
    <property type="protein sequence ID" value="KAK8600148.1"/>
    <property type="molecule type" value="Genomic_DNA"/>
</dbReference>
<comment type="caution">
    <text evidence="1">The sequence shown here is derived from an EMBL/GenBank/DDBJ whole genome shotgun (WGS) entry which is preliminary data.</text>
</comment>
<dbReference type="Proteomes" id="UP001472677">
    <property type="component" value="Unassembled WGS sequence"/>
</dbReference>